<proteinExistence type="predicted"/>
<dbReference type="Gene3D" id="1.10.30.50">
    <property type="match status" value="1"/>
</dbReference>
<name>A0ABN2QZS9_9PSEU</name>
<dbReference type="InterPro" id="IPR052892">
    <property type="entry name" value="NA-targeting_endonuclease"/>
</dbReference>
<accession>A0ABN2QZS9</accession>
<dbReference type="Proteomes" id="UP001501116">
    <property type="component" value="Unassembled WGS sequence"/>
</dbReference>
<dbReference type="InterPro" id="IPR029471">
    <property type="entry name" value="HNH_5"/>
</dbReference>
<evidence type="ECO:0000313" key="4">
    <source>
        <dbReference type="Proteomes" id="UP001501116"/>
    </source>
</evidence>
<dbReference type="SMART" id="SM00507">
    <property type="entry name" value="HNHc"/>
    <property type="match status" value="1"/>
</dbReference>
<sequence>MPDRQPIPLGAQNRYPAGEAPEVVLLAYSGGPHPTGPPSRGGRAVRSHGQRKARDPGGGSHPASWGRRRVLLLNATFEPLTALSLRRAVVLLVCGKAEVVHEDPAGLTLHAATYSVEVPSVIRLANYVRVPYRAKVPLTRAGLMHRDHYRCAYCGGKAETIDHVIPRSRGGAHAWENCVACCAQCNHRKADRMLAEIGWRLRVVPRAPHGPHWRLLAHSGEADPQWLQYLGMPAA</sequence>
<evidence type="ECO:0000256" key="1">
    <source>
        <dbReference type="SAM" id="MobiDB-lite"/>
    </source>
</evidence>
<feature type="domain" description="HNH nuclease" evidence="2">
    <location>
        <begin position="138"/>
        <end position="187"/>
    </location>
</feature>
<dbReference type="PANTHER" id="PTHR33877:SF2">
    <property type="entry name" value="OS07G0170200 PROTEIN"/>
    <property type="match status" value="1"/>
</dbReference>
<dbReference type="Pfam" id="PF14279">
    <property type="entry name" value="HNH_5"/>
    <property type="match status" value="1"/>
</dbReference>
<feature type="region of interest" description="Disordered" evidence="1">
    <location>
        <begin position="27"/>
        <end position="63"/>
    </location>
</feature>
<dbReference type="RefSeq" id="WP_344419080.1">
    <property type="nucleotide sequence ID" value="NZ_BAAANN010000012.1"/>
</dbReference>
<evidence type="ECO:0000313" key="3">
    <source>
        <dbReference type="EMBL" id="GAA1960919.1"/>
    </source>
</evidence>
<dbReference type="CDD" id="cd00085">
    <property type="entry name" value="HNHc"/>
    <property type="match status" value="1"/>
</dbReference>
<keyword evidence="4" id="KW-1185">Reference proteome</keyword>
<protein>
    <recommendedName>
        <fullName evidence="2">HNH nuclease domain-containing protein</fullName>
    </recommendedName>
</protein>
<evidence type="ECO:0000259" key="2">
    <source>
        <dbReference type="SMART" id="SM00507"/>
    </source>
</evidence>
<reference evidence="3 4" key="1">
    <citation type="journal article" date="2019" name="Int. J. Syst. Evol. Microbiol.">
        <title>The Global Catalogue of Microorganisms (GCM) 10K type strain sequencing project: providing services to taxonomists for standard genome sequencing and annotation.</title>
        <authorList>
            <consortium name="The Broad Institute Genomics Platform"/>
            <consortium name="The Broad Institute Genome Sequencing Center for Infectious Disease"/>
            <person name="Wu L."/>
            <person name="Ma J."/>
        </authorList>
    </citation>
    <scope>NUCLEOTIDE SEQUENCE [LARGE SCALE GENOMIC DNA]</scope>
    <source>
        <strain evidence="3 4">JCM 14545</strain>
    </source>
</reference>
<comment type="caution">
    <text evidence="3">The sequence shown here is derived from an EMBL/GenBank/DDBJ whole genome shotgun (WGS) entry which is preliminary data.</text>
</comment>
<dbReference type="PANTHER" id="PTHR33877">
    <property type="entry name" value="SLL1193 PROTEIN"/>
    <property type="match status" value="1"/>
</dbReference>
<gene>
    <name evidence="3" type="ORF">GCM10009754_34530</name>
</gene>
<organism evidence="3 4">
    <name type="scientific">Amycolatopsis minnesotensis</name>
    <dbReference type="NCBI Taxonomy" id="337894"/>
    <lineage>
        <taxon>Bacteria</taxon>
        <taxon>Bacillati</taxon>
        <taxon>Actinomycetota</taxon>
        <taxon>Actinomycetes</taxon>
        <taxon>Pseudonocardiales</taxon>
        <taxon>Pseudonocardiaceae</taxon>
        <taxon>Amycolatopsis</taxon>
    </lineage>
</organism>
<dbReference type="InterPro" id="IPR003615">
    <property type="entry name" value="HNH_nuc"/>
</dbReference>
<dbReference type="EMBL" id="BAAANN010000012">
    <property type="protein sequence ID" value="GAA1960919.1"/>
    <property type="molecule type" value="Genomic_DNA"/>
</dbReference>